<feature type="compositionally biased region" description="Acidic residues" evidence="1">
    <location>
        <begin position="43"/>
        <end position="52"/>
    </location>
</feature>
<evidence type="ECO:0000313" key="3">
    <source>
        <dbReference type="Proteomes" id="UP001331761"/>
    </source>
</evidence>
<evidence type="ECO:0000313" key="2">
    <source>
        <dbReference type="EMBL" id="KAK5981056.1"/>
    </source>
</evidence>
<gene>
    <name evidence="2" type="ORF">GCK32_013548</name>
</gene>
<dbReference type="Proteomes" id="UP001331761">
    <property type="component" value="Unassembled WGS sequence"/>
</dbReference>
<dbReference type="AlphaFoldDB" id="A0AAN8FKY2"/>
<sequence>MPTQRRAVVMNKVPTERSNSAEEFPSAEKQKETPVPGRSSAESTEEGEGEEL</sequence>
<evidence type="ECO:0000256" key="1">
    <source>
        <dbReference type="SAM" id="MobiDB-lite"/>
    </source>
</evidence>
<dbReference type="EMBL" id="WIXE01006715">
    <property type="protein sequence ID" value="KAK5981056.1"/>
    <property type="molecule type" value="Genomic_DNA"/>
</dbReference>
<proteinExistence type="predicted"/>
<keyword evidence="3" id="KW-1185">Reference proteome</keyword>
<name>A0AAN8FKY2_TRICO</name>
<reference evidence="2 3" key="1">
    <citation type="submission" date="2019-10" db="EMBL/GenBank/DDBJ databases">
        <title>Assembly and Annotation for the nematode Trichostrongylus colubriformis.</title>
        <authorList>
            <person name="Martin J."/>
        </authorList>
    </citation>
    <scope>NUCLEOTIDE SEQUENCE [LARGE SCALE GENOMIC DNA]</scope>
    <source>
        <strain evidence="2">G859</strain>
        <tissue evidence="2">Whole worm</tissue>
    </source>
</reference>
<organism evidence="2 3">
    <name type="scientific">Trichostrongylus colubriformis</name>
    <name type="common">Black scour worm</name>
    <dbReference type="NCBI Taxonomy" id="6319"/>
    <lineage>
        <taxon>Eukaryota</taxon>
        <taxon>Metazoa</taxon>
        <taxon>Ecdysozoa</taxon>
        <taxon>Nematoda</taxon>
        <taxon>Chromadorea</taxon>
        <taxon>Rhabditida</taxon>
        <taxon>Rhabditina</taxon>
        <taxon>Rhabditomorpha</taxon>
        <taxon>Strongyloidea</taxon>
        <taxon>Trichostrongylidae</taxon>
        <taxon>Trichostrongylus</taxon>
    </lineage>
</organism>
<protein>
    <submittedName>
        <fullName evidence="2">Uncharacterized protein</fullName>
    </submittedName>
</protein>
<accession>A0AAN8FKY2</accession>
<comment type="caution">
    <text evidence="2">The sequence shown here is derived from an EMBL/GenBank/DDBJ whole genome shotgun (WGS) entry which is preliminary data.</text>
</comment>
<feature type="region of interest" description="Disordered" evidence="1">
    <location>
        <begin position="1"/>
        <end position="52"/>
    </location>
</feature>